<dbReference type="Gene3D" id="1.20.1160.11">
    <property type="entry name" value="Paired amphipathic helix"/>
    <property type="match status" value="2"/>
</dbReference>
<dbReference type="PROSITE" id="PS51477">
    <property type="entry name" value="PAH"/>
    <property type="match status" value="2"/>
</dbReference>
<comment type="subcellular location">
    <subcellularLocation>
        <location evidence="1 4">Nucleus</location>
    </subcellularLocation>
</comment>
<evidence type="ECO:0000256" key="2">
    <source>
        <dbReference type="ARBA" id="ARBA00022491"/>
    </source>
</evidence>
<reference evidence="6" key="1">
    <citation type="submission" date="2014-09" db="EMBL/GenBank/DDBJ databases">
        <title>Genome sequence of the luminous mushroom Mycena chlorophos for searching fungal bioluminescence genes.</title>
        <authorList>
            <person name="Tanaka Y."/>
            <person name="Kasuga D."/>
            <person name="Oba Y."/>
            <person name="Hase S."/>
            <person name="Sato K."/>
            <person name="Oba Y."/>
            <person name="Sakakibara Y."/>
        </authorList>
    </citation>
    <scope>NUCLEOTIDE SEQUENCE</scope>
</reference>
<dbReference type="Proteomes" id="UP000815677">
    <property type="component" value="Unassembled WGS sequence"/>
</dbReference>
<proteinExistence type="predicted"/>
<name>A0ABQ0MCF8_MYCCL</name>
<feature type="region of interest" description="Disordered" evidence="5">
    <location>
        <begin position="26"/>
        <end position="57"/>
    </location>
</feature>
<evidence type="ECO:0000256" key="5">
    <source>
        <dbReference type="SAM" id="MobiDB-lite"/>
    </source>
</evidence>
<keyword evidence="3 4" id="KW-0539">Nucleus</keyword>
<dbReference type="InterPro" id="IPR039774">
    <property type="entry name" value="Sin3-like"/>
</dbReference>
<gene>
    <name evidence="6" type="ORF">MCHLO_17081</name>
</gene>
<feature type="compositionally biased region" description="Pro residues" evidence="5">
    <location>
        <begin position="38"/>
        <end position="48"/>
    </location>
</feature>
<evidence type="ECO:0000313" key="6">
    <source>
        <dbReference type="EMBL" id="GAT61008.1"/>
    </source>
</evidence>
<organism evidence="6 7">
    <name type="scientific">Mycena chlorophos</name>
    <name type="common">Agaric fungus</name>
    <name type="synonym">Agaricus chlorophos</name>
    <dbReference type="NCBI Taxonomy" id="658473"/>
    <lineage>
        <taxon>Eukaryota</taxon>
        <taxon>Fungi</taxon>
        <taxon>Dikarya</taxon>
        <taxon>Basidiomycota</taxon>
        <taxon>Agaricomycotina</taxon>
        <taxon>Agaricomycetes</taxon>
        <taxon>Agaricomycetidae</taxon>
        <taxon>Agaricales</taxon>
        <taxon>Marasmiineae</taxon>
        <taxon>Mycenaceae</taxon>
        <taxon>Mycena</taxon>
    </lineage>
</organism>
<evidence type="ECO:0000256" key="1">
    <source>
        <dbReference type="ARBA" id="ARBA00004123"/>
    </source>
</evidence>
<evidence type="ECO:0000313" key="7">
    <source>
        <dbReference type="Proteomes" id="UP000815677"/>
    </source>
</evidence>
<protein>
    <recommendedName>
        <fullName evidence="8">PAH2 domain-containing protein</fullName>
    </recommendedName>
</protein>
<sequence length="209" mass="23189">MDAIGMAVDDATSGVAVEAKQPDGEVAVIRPLSARPVQQPPSTMPPKSPDPHQSSKPEVYNKFLDIMKDFKSQVIDTPGVIQRVSQLFQGNRALIQGFNTFLPAGYRIDVSLRGNDEPYTTTVTTPQGVQTTNGGFGVPAAHARAAERQQQQPPGEFNHAIQYLNKIKARYAEEPNIYKQFLDILQQYQKEQKNLQDVRLLPLLYLSAL</sequence>
<dbReference type="PANTHER" id="PTHR12346">
    <property type="entry name" value="SIN3B-RELATED"/>
    <property type="match status" value="1"/>
</dbReference>
<evidence type="ECO:0000256" key="4">
    <source>
        <dbReference type="PROSITE-ProRule" id="PRU00810"/>
    </source>
</evidence>
<evidence type="ECO:0008006" key="8">
    <source>
        <dbReference type="Google" id="ProtNLM"/>
    </source>
</evidence>
<dbReference type="InterPro" id="IPR003822">
    <property type="entry name" value="PAH"/>
</dbReference>
<keyword evidence="7" id="KW-1185">Reference proteome</keyword>
<accession>A0ABQ0MCF8</accession>
<evidence type="ECO:0000256" key="3">
    <source>
        <dbReference type="ARBA" id="ARBA00023242"/>
    </source>
</evidence>
<keyword evidence="2" id="KW-0678">Repressor</keyword>
<dbReference type="PANTHER" id="PTHR12346:SF0">
    <property type="entry name" value="SIN3A, ISOFORM G"/>
    <property type="match status" value="1"/>
</dbReference>
<dbReference type="EMBL" id="DF849967">
    <property type="protein sequence ID" value="GAT61008.1"/>
    <property type="molecule type" value="Genomic_DNA"/>
</dbReference>
<dbReference type="Pfam" id="PF02671">
    <property type="entry name" value="PAH"/>
    <property type="match status" value="1"/>
</dbReference>
<dbReference type="SUPFAM" id="SSF47762">
    <property type="entry name" value="PAH2 domain"/>
    <property type="match status" value="2"/>
</dbReference>
<dbReference type="InterPro" id="IPR036600">
    <property type="entry name" value="PAH_sf"/>
</dbReference>